<comment type="caution">
    <text evidence="2">The sequence shown here is derived from an EMBL/GenBank/DDBJ whole genome shotgun (WGS) entry which is preliminary data.</text>
</comment>
<feature type="region of interest" description="Disordered" evidence="1">
    <location>
        <begin position="21"/>
        <end position="58"/>
    </location>
</feature>
<accession>A0ABU7B5K4</accession>
<reference evidence="2 3" key="1">
    <citation type="submission" date="2021-07" db="EMBL/GenBank/DDBJ databases">
        <authorList>
            <person name="Palmer J.M."/>
        </authorList>
    </citation>
    <scope>NUCLEOTIDE SEQUENCE [LARGE SCALE GENOMIC DNA]</scope>
    <source>
        <strain evidence="2 3">AT_MEX2019</strain>
        <tissue evidence="2">Muscle</tissue>
    </source>
</reference>
<evidence type="ECO:0000313" key="3">
    <source>
        <dbReference type="Proteomes" id="UP001345963"/>
    </source>
</evidence>
<feature type="compositionally biased region" description="Basic and acidic residues" evidence="1">
    <location>
        <begin position="39"/>
        <end position="50"/>
    </location>
</feature>
<name>A0ABU7B5K4_9TELE</name>
<proteinExistence type="predicted"/>
<gene>
    <name evidence="2" type="ORF">ATANTOWER_001246</name>
</gene>
<feature type="compositionally biased region" description="Polar residues" evidence="1">
    <location>
        <begin position="21"/>
        <end position="34"/>
    </location>
</feature>
<evidence type="ECO:0000313" key="2">
    <source>
        <dbReference type="EMBL" id="MED6245281.1"/>
    </source>
</evidence>
<dbReference type="EMBL" id="JAHUTI010040462">
    <property type="protein sequence ID" value="MED6245281.1"/>
    <property type="molecule type" value="Genomic_DNA"/>
</dbReference>
<organism evidence="2 3">
    <name type="scientific">Ataeniobius toweri</name>
    <dbReference type="NCBI Taxonomy" id="208326"/>
    <lineage>
        <taxon>Eukaryota</taxon>
        <taxon>Metazoa</taxon>
        <taxon>Chordata</taxon>
        <taxon>Craniata</taxon>
        <taxon>Vertebrata</taxon>
        <taxon>Euteleostomi</taxon>
        <taxon>Actinopterygii</taxon>
        <taxon>Neopterygii</taxon>
        <taxon>Teleostei</taxon>
        <taxon>Neoteleostei</taxon>
        <taxon>Acanthomorphata</taxon>
        <taxon>Ovalentaria</taxon>
        <taxon>Atherinomorphae</taxon>
        <taxon>Cyprinodontiformes</taxon>
        <taxon>Goodeidae</taxon>
        <taxon>Ataeniobius</taxon>
    </lineage>
</organism>
<sequence length="81" mass="9118">MRYLLKENVLRTTEQLFVSQAVESQGTSRTSCQPHNHAHTPEVDSGRSPDHAPWSTTAQQAPVRMALLSHAWKCKKMFAEA</sequence>
<protein>
    <submittedName>
        <fullName evidence="2">Uncharacterized protein</fullName>
    </submittedName>
</protein>
<keyword evidence="3" id="KW-1185">Reference proteome</keyword>
<dbReference type="Proteomes" id="UP001345963">
    <property type="component" value="Unassembled WGS sequence"/>
</dbReference>
<evidence type="ECO:0000256" key="1">
    <source>
        <dbReference type="SAM" id="MobiDB-lite"/>
    </source>
</evidence>